<accession>A0AAP0EPY3</accession>
<dbReference type="EMBL" id="JBBNAG010000011">
    <property type="protein sequence ID" value="KAK9093638.1"/>
    <property type="molecule type" value="Genomic_DNA"/>
</dbReference>
<sequence>MARTVNESADPANKRLTWDHGSGNAHADGQRRADQWPRTKKRCIGGRSAAMAMAATRGGRGRRFPGIKTPTRRGTTPAAAAAAAEECSAIQRWRGTAWSNGAVARCGPIDPQRDTTTVDKAS</sequence>
<comment type="caution">
    <text evidence="2">The sequence shown here is derived from an EMBL/GenBank/DDBJ whole genome shotgun (WGS) entry which is preliminary data.</text>
</comment>
<gene>
    <name evidence="2" type="ORF">Scep_025107</name>
</gene>
<organism evidence="2 3">
    <name type="scientific">Stephania cephalantha</name>
    <dbReference type="NCBI Taxonomy" id="152367"/>
    <lineage>
        <taxon>Eukaryota</taxon>
        <taxon>Viridiplantae</taxon>
        <taxon>Streptophyta</taxon>
        <taxon>Embryophyta</taxon>
        <taxon>Tracheophyta</taxon>
        <taxon>Spermatophyta</taxon>
        <taxon>Magnoliopsida</taxon>
        <taxon>Ranunculales</taxon>
        <taxon>Menispermaceae</taxon>
        <taxon>Menispermoideae</taxon>
        <taxon>Cissampelideae</taxon>
        <taxon>Stephania</taxon>
    </lineage>
</organism>
<feature type="compositionally biased region" description="Basic and acidic residues" evidence="1">
    <location>
        <begin position="28"/>
        <end position="37"/>
    </location>
</feature>
<reference evidence="2 3" key="1">
    <citation type="submission" date="2024-01" db="EMBL/GenBank/DDBJ databases">
        <title>Genome assemblies of Stephania.</title>
        <authorList>
            <person name="Yang L."/>
        </authorList>
    </citation>
    <scope>NUCLEOTIDE SEQUENCE [LARGE SCALE GENOMIC DNA]</scope>
    <source>
        <strain evidence="2">JXDWG</strain>
        <tissue evidence="2">Leaf</tissue>
    </source>
</reference>
<dbReference type="Proteomes" id="UP001419268">
    <property type="component" value="Unassembled WGS sequence"/>
</dbReference>
<evidence type="ECO:0000313" key="2">
    <source>
        <dbReference type="EMBL" id="KAK9093638.1"/>
    </source>
</evidence>
<feature type="region of interest" description="Disordered" evidence="1">
    <location>
        <begin position="52"/>
        <end position="74"/>
    </location>
</feature>
<proteinExistence type="predicted"/>
<keyword evidence="3" id="KW-1185">Reference proteome</keyword>
<evidence type="ECO:0000256" key="1">
    <source>
        <dbReference type="SAM" id="MobiDB-lite"/>
    </source>
</evidence>
<evidence type="ECO:0000313" key="3">
    <source>
        <dbReference type="Proteomes" id="UP001419268"/>
    </source>
</evidence>
<feature type="region of interest" description="Disordered" evidence="1">
    <location>
        <begin position="1"/>
        <end position="39"/>
    </location>
</feature>
<protein>
    <submittedName>
        <fullName evidence="2">Uncharacterized protein</fullName>
    </submittedName>
</protein>
<name>A0AAP0EPY3_9MAGN</name>
<dbReference type="AlphaFoldDB" id="A0AAP0EPY3"/>